<name>A0A2T0LKI3_9PSEU</name>
<keyword evidence="3" id="KW-1185">Reference proteome</keyword>
<dbReference type="AlphaFoldDB" id="A0A2T0LKI3"/>
<organism evidence="2 3">
    <name type="scientific">Prauserella shujinwangii</name>
    <dbReference type="NCBI Taxonomy" id="1453103"/>
    <lineage>
        <taxon>Bacteria</taxon>
        <taxon>Bacillati</taxon>
        <taxon>Actinomycetota</taxon>
        <taxon>Actinomycetes</taxon>
        <taxon>Pseudonocardiales</taxon>
        <taxon>Pseudonocardiaceae</taxon>
        <taxon>Prauserella</taxon>
    </lineage>
</organism>
<accession>A0A2T0LKI3</accession>
<evidence type="ECO:0008006" key="4">
    <source>
        <dbReference type="Google" id="ProtNLM"/>
    </source>
</evidence>
<feature type="region of interest" description="Disordered" evidence="1">
    <location>
        <begin position="1"/>
        <end position="23"/>
    </location>
</feature>
<feature type="region of interest" description="Disordered" evidence="1">
    <location>
        <begin position="234"/>
        <end position="272"/>
    </location>
</feature>
<protein>
    <recommendedName>
        <fullName evidence="4">Protein ImuA</fullName>
    </recommendedName>
</protein>
<gene>
    <name evidence="2" type="ORF">B0I33_11651</name>
</gene>
<comment type="caution">
    <text evidence="2">The sequence shown here is derived from an EMBL/GenBank/DDBJ whole genome shotgun (WGS) entry which is preliminary data.</text>
</comment>
<feature type="compositionally biased region" description="Basic and acidic residues" evidence="1">
    <location>
        <begin position="259"/>
        <end position="272"/>
    </location>
</feature>
<evidence type="ECO:0000313" key="2">
    <source>
        <dbReference type="EMBL" id="PRX43318.1"/>
    </source>
</evidence>
<dbReference type="Proteomes" id="UP000238362">
    <property type="component" value="Unassembled WGS sequence"/>
</dbReference>
<evidence type="ECO:0000313" key="3">
    <source>
        <dbReference type="Proteomes" id="UP000238362"/>
    </source>
</evidence>
<evidence type="ECO:0000256" key="1">
    <source>
        <dbReference type="SAM" id="MobiDB-lite"/>
    </source>
</evidence>
<reference evidence="2 3" key="1">
    <citation type="submission" date="2018-03" db="EMBL/GenBank/DDBJ databases">
        <title>Genomic Encyclopedia of Type Strains, Phase III (KMG-III): the genomes of soil and plant-associated and newly described type strains.</title>
        <authorList>
            <person name="Whitman W."/>
        </authorList>
    </citation>
    <scope>NUCLEOTIDE SEQUENCE [LARGE SCALE GENOMIC DNA]</scope>
    <source>
        <strain evidence="2 3">CGMCC 4.7125</strain>
    </source>
</reference>
<dbReference type="EMBL" id="PVNH01000016">
    <property type="protein sequence ID" value="PRX43318.1"/>
    <property type="molecule type" value="Genomic_DNA"/>
</dbReference>
<sequence length="272" mass="27208">MPGGVVTELQAARRPGAAGSRGAGDRHAAVARLAALPGVSTASGVAVPAEHGQATGQVLPVLPALAGLLPSRGLRRGSTVAVHGSTSLLLALLAQATADGAWAAVVGLPHLGVVAAGELGVEVSRLALVPRPGADFAAATAALLDGMDLVAAAAPRGRAEFRTARRLSARARHRGAVLLSLGPWPGAEVELRCGPTRWSGAEDGYGCLREREAVVSTTGRGAAARPLRAAVLLPGPGGGVAPVEPGRRERGLPAVPPERAGRAERAEGVRVG</sequence>
<proteinExistence type="predicted"/>